<evidence type="ECO:0000313" key="2">
    <source>
        <dbReference type="Proteomes" id="UP000001068"/>
    </source>
</evidence>
<dbReference type="GeneID" id="10154019"/>
<evidence type="ECO:0000313" key="1">
    <source>
        <dbReference type="EMBL" id="ADV65591.1"/>
    </source>
</evidence>
<dbReference type="Gene3D" id="3.20.20.140">
    <property type="entry name" value="Metal-dependent hydrolases"/>
    <property type="match status" value="1"/>
</dbReference>
<dbReference type="EMBL" id="CP002363">
    <property type="protein sequence ID" value="ADV65591.1"/>
    <property type="molecule type" value="Genomic_DNA"/>
</dbReference>
<accession>E8R7C6</accession>
<gene>
    <name evidence="1" type="ordered locus">Desmu_1297</name>
</gene>
<keyword evidence="1" id="KW-0224">Dipeptidase</keyword>
<dbReference type="KEGG" id="dmu:Desmu_1297"/>
<organism evidence="1 2">
    <name type="scientific">Desulfurococcus mucosus (strain ATCC 35584 / DSM 2162 / JCM 9187 / O7/1)</name>
    <dbReference type="NCBI Taxonomy" id="765177"/>
    <lineage>
        <taxon>Archaea</taxon>
        <taxon>Thermoproteota</taxon>
        <taxon>Thermoprotei</taxon>
        <taxon>Desulfurococcales</taxon>
        <taxon>Desulfurococcaceae</taxon>
        <taxon>Desulfurococcus</taxon>
    </lineage>
</organism>
<dbReference type="RefSeq" id="WP_013562813.1">
    <property type="nucleotide sequence ID" value="NC_014961.1"/>
</dbReference>
<sequence>MYPVIDMHEDVSAYFLYHGGGEPLGDLRSDIPGRDADIPKYFRGNVKLVFAAIFPGIETFRPEESKKLEKLYGKWLPAIGYRAPQTDVLEHFAIYYRLAEAYPEITLVESAGDAERVLSEDGKIGLLIHMEGAEAIDDPYDLVLLKKMGLRSLGLTWNYNNKYGSGCTSKKDYGLTPEGEELVRMANKLGIIIDLAHAGKKTALETMAVSKKPVIISHANVRKFVDTPRNIDDEVLEALHKNGGVVGLSVIGPLIASKPKPTMEDLVQHFLYIHERYGADLLAIGTDFHGLLGLPAPEGLESVDKIQSLLQRLGEKGLGDNDLRKIAYENALRVIKSNLA</sequence>
<dbReference type="SUPFAM" id="SSF51556">
    <property type="entry name" value="Metallo-dependent hydrolases"/>
    <property type="match status" value="1"/>
</dbReference>
<keyword evidence="1" id="KW-0645">Protease</keyword>
<dbReference type="HOGENOM" id="CLU_031404_2_1_2"/>
<dbReference type="PANTHER" id="PTHR10443:SF12">
    <property type="entry name" value="DIPEPTIDASE"/>
    <property type="match status" value="1"/>
</dbReference>
<dbReference type="EC" id="3.4.13.19" evidence="1"/>
<dbReference type="PANTHER" id="PTHR10443">
    <property type="entry name" value="MICROSOMAL DIPEPTIDASE"/>
    <property type="match status" value="1"/>
</dbReference>
<dbReference type="InterPro" id="IPR008257">
    <property type="entry name" value="Pept_M19"/>
</dbReference>
<dbReference type="PROSITE" id="PS51365">
    <property type="entry name" value="RENAL_DIPEPTIDASE_2"/>
    <property type="match status" value="1"/>
</dbReference>
<dbReference type="GO" id="GO:0006508">
    <property type="term" value="P:proteolysis"/>
    <property type="evidence" value="ECO:0007669"/>
    <property type="project" value="InterPro"/>
</dbReference>
<keyword evidence="2" id="KW-1185">Reference proteome</keyword>
<dbReference type="Pfam" id="PF01244">
    <property type="entry name" value="Peptidase_M19"/>
    <property type="match status" value="1"/>
</dbReference>
<dbReference type="CDD" id="cd01301">
    <property type="entry name" value="rDP_like"/>
    <property type="match status" value="1"/>
</dbReference>
<dbReference type="AlphaFoldDB" id="E8R7C6"/>
<name>E8R7C6_DESM0</name>
<reference evidence="1 2" key="2">
    <citation type="journal article" date="2011" name="Stand. Genomic Sci.">
        <title>Complete genome sequence of Desulfurococcus mucosus type strain (O7/1).</title>
        <authorList>
            <person name="Wirth R."/>
            <person name="Chertkov O."/>
            <person name="Held B."/>
            <person name="Lapidus A."/>
            <person name="Nolan M."/>
            <person name="Lucas S."/>
            <person name="Hammon N."/>
            <person name="Deshpande S."/>
            <person name="Cheng J.F."/>
            <person name="Tapia R."/>
            <person name="Han C."/>
            <person name="Goodwin L."/>
            <person name="Pitluck S."/>
            <person name="Liolios K."/>
            <person name="Ioanna P."/>
            <person name="Ivanova N."/>
            <person name="Mavromatis K."/>
            <person name="Mikhailova N."/>
            <person name="Pati A."/>
            <person name="Chen A."/>
            <person name="Palaniappan K."/>
            <person name="Land M."/>
            <person name="Hauser L."/>
            <person name="Chang Y.J."/>
            <person name="Jeffries C.D."/>
            <person name="Bilek Y."/>
            <person name="Hader T."/>
            <person name="Rohde M."/>
            <person name="Spring S."/>
            <person name="Sikorski J."/>
            <person name="Goker M."/>
            <person name="Woyke T."/>
            <person name="Bristow J."/>
            <person name="Eisen J.A."/>
            <person name="Markowitz V."/>
            <person name="Hugenholtz P."/>
            <person name="Kyrpides N.C."/>
            <person name="Klenk H.P."/>
        </authorList>
    </citation>
    <scope>NUCLEOTIDE SEQUENCE [LARGE SCALE GENOMIC DNA]</scope>
    <source>
        <strain evidence="2">ATCC 35584 / DSM 2162 / JCM 9187 / O7/1</strain>
    </source>
</reference>
<keyword evidence="1" id="KW-0378">Hydrolase</keyword>
<reference evidence="2" key="1">
    <citation type="submission" date="2010-11" db="EMBL/GenBank/DDBJ databases">
        <title>The complete genome of Desulfurococcus mucosus DSM 2162.</title>
        <authorList>
            <consortium name="US DOE Joint Genome Institute (JGI-PGF)"/>
            <person name="Lucas S."/>
            <person name="Copeland A."/>
            <person name="Lapidus A."/>
            <person name="Bruce D."/>
            <person name="Goodwin L."/>
            <person name="Pitluck S."/>
            <person name="Kyrpides N."/>
            <person name="Mavromatis K."/>
            <person name="Pagani I."/>
            <person name="Ivanova N."/>
            <person name="Ovchinnikova G."/>
            <person name="Chertkov O."/>
            <person name="Held B."/>
            <person name="Brettin T."/>
            <person name="Detter J.C."/>
            <person name="Tapia R."/>
            <person name="Han C."/>
            <person name="Land M."/>
            <person name="Hauser L."/>
            <person name="Markowitz V."/>
            <person name="Cheng J.-F."/>
            <person name="Hugenholtz P."/>
            <person name="Woyke T."/>
            <person name="Wu D."/>
            <person name="Wirth R."/>
            <person name="Bilek Y."/>
            <person name="Hader T."/>
            <person name="Klenk H.-P."/>
            <person name="Eisen J.A."/>
        </authorList>
    </citation>
    <scope>NUCLEOTIDE SEQUENCE [LARGE SCALE GENOMIC DNA]</scope>
    <source>
        <strain evidence="2">ATCC 35584 / DSM 2162 / JCM 9187 / O7/1</strain>
    </source>
</reference>
<dbReference type="Proteomes" id="UP000001068">
    <property type="component" value="Chromosome"/>
</dbReference>
<dbReference type="STRING" id="765177.Desmu_1297"/>
<dbReference type="InterPro" id="IPR032466">
    <property type="entry name" value="Metal_Hydrolase"/>
</dbReference>
<protein>
    <submittedName>
        <fullName evidence="1">Membrane dipeptidase</fullName>
        <ecNumber evidence="1">3.4.13.19</ecNumber>
    </submittedName>
</protein>
<dbReference type="eggNOG" id="arCOG04083">
    <property type="taxonomic scope" value="Archaea"/>
</dbReference>
<dbReference type="GO" id="GO:0070573">
    <property type="term" value="F:metallodipeptidase activity"/>
    <property type="evidence" value="ECO:0007669"/>
    <property type="project" value="InterPro"/>
</dbReference>
<proteinExistence type="predicted"/>